<sequence>MYPTQERRKEDDEQASTAKPSASTASSSSSNSVYLRWIPYPTSTQGIAAASAMWPTSPPTLPITLPEAIPSYLSKGSLLAPPPSSLSAASDQNPPSGNTRDENPPSFSPADFWKQCWTTIAKLYNAAVGENSTSIQVKERFKSLKRKFALYEELLKLSGWGWDPETQTPIPGYEGAWDEALRAINENVDAEDDDVPIAMNINATAVAARRAIREAIADQLWAVGNAY</sequence>
<name>A0A843UY13_COLES</name>
<dbReference type="EMBL" id="NMUH01000987">
    <property type="protein sequence ID" value="MQL87566.1"/>
    <property type="molecule type" value="Genomic_DNA"/>
</dbReference>
<feature type="region of interest" description="Disordered" evidence="1">
    <location>
        <begin position="82"/>
        <end position="108"/>
    </location>
</feature>
<comment type="caution">
    <text evidence="3">The sequence shown here is derived from an EMBL/GenBank/DDBJ whole genome shotgun (WGS) entry which is preliminary data.</text>
</comment>
<gene>
    <name evidence="3" type="ORF">Taro_020113</name>
</gene>
<proteinExistence type="predicted"/>
<dbReference type="AlphaFoldDB" id="A0A843UY13"/>
<feature type="compositionally biased region" description="Basic and acidic residues" evidence="1">
    <location>
        <begin position="1"/>
        <end position="11"/>
    </location>
</feature>
<protein>
    <recommendedName>
        <fullName evidence="2">Myb/SANT-like domain-containing protein</fullName>
    </recommendedName>
</protein>
<evidence type="ECO:0000313" key="3">
    <source>
        <dbReference type="EMBL" id="MQL87566.1"/>
    </source>
</evidence>
<feature type="compositionally biased region" description="Low complexity" evidence="1">
    <location>
        <begin position="15"/>
        <end position="31"/>
    </location>
</feature>
<organism evidence="3 4">
    <name type="scientific">Colocasia esculenta</name>
    <name type="common">Wild taro</name>
    <name type="synonym">Arum esculentum</name>
    <dbReference type="NCBI Taxonomy" id="4460"/>
    <lineage>
        <taxon>Eukaryota</taxon>
        <taxon>Viridiplantae</taxon>
        <taxon>Streptophyta</taxon>
        <taxon>Embryophyta</taxon>
        <taxon>Tracheophyta</taxon>
        <taxon>Spermatophyta</taxon>
        <taxon>Magnoliopsida</taxon>
        <taxon>Liliopsida</taxon>
        <taxon>Araceae</taxon>
        <taxon>Aroideae</taxon>
        <taxon>Colocasieae</taxon>
        <taxon>Colocasia</taxon>
    </lineage>
</organism>
<reference evidence="3" key="1">
    <citation type="submission" date="2017-07" db="EMBL/GenBank/DDBJ databases">
        <title>Taro Niue Genome Assembly and Annotation.</title>
        <authorList>
            <person name="Atibalentja N."/>
            <person name="Keating K."/>
            <person name="Fields C.J."/>
        </authorList>
    </citation>
    <scope>NUCLEOTIDE SEQUENCE</scope>
    <source>
        <strain evidence="3">Niue_2</strain>
        <tissue evidence="3">Leaf</tissue>
    </source>
</reference>
<keyword evidence="4" id="KW-1185">Reference proteome</keyword>
<evidence type="ECO:0000259" key="2">
    <source>
        <dbReference type="Pfam" id="PF12776"/>
    </source>
</evidence>
<accession>A0A843UY13</accession>
<feature type="domain" description="Myb/SANT-like" evidence="2">
    <location>
        <begin position="111"/>
        <end position="178"/>
    </location>
</feature>
<evidence type="ECO:0000256" key="1">
    <source>
        <dbReference type="SAM" id="MobiDB-lite"/>
    </source>
</evidence>
<dbReference type="Proteomes" id="UP000652761">
    <property type="component" value="Unassembled WGS sequence"/>
</dbReference>
<dbReference type="Pfam" id="PF12776">
    <property type="entry name" value="Myb_DNA-bind_3"/>
    <property type="match status" value="1"/>
</dbReference>
<dbReference type="InterPro" id="IPR024752">
    <property type="entry name" value="Myb/SANT-like_dom"/>
</dbReference>
<evidence type="ECO:0000313" key="4">
    <source>
        <dbReference type="Proteomes" id="UP000652761"/>
    </source>
</evidence>
<feature type="region of interest" description="Disordered" evidence="1">
    <location>
        <begin position="1"/>
        <end position="31"/>
    </location>
</feature>